<dbReference type="AlphaFoldDB" id="A0AAE1A6N5"/>
<evidence type="ECO:0000313" key="2">
    <source>
        <dbReference type="EMBL" id="KAK3781987.1"/>
    </source>
</evidence>
<dbReference type="EMBL" id="JAWDGP010002557">
    <property type="protein sequence ID" value="KAK3781987.1"/>
    <property type="molecule type" value="Genomic_DNA"/>
</dbReference>
<reference evidence="2" key="1">
    <citation type="journal article" date="2023" name="G3 (Bethesda)">
        <title>A reference genome for the long-term kleptoplast-retaining sea slug Elysia crispata morphotype clarki.</title>
        <authorList>
            <person name="Eastman K.E."/>
            <person name="Pendleton A.L."/>
            <person name="Shaikh M.A."/>
            <person name="Suttiyut T."/>
            <person name="Ogas R."/>
            <person name="Tomko P."/>
            <person name="Gavelis G."/>
            <person name="Widhalm J.R."/>
            <person name="Wisecaver J.H."/>
        </authorList>
    </citation>
    <scope>NUCLEOTIDE SEQUENCE</scope>
    <source>
        <strain evidence="2">ECLA1</strain>
    </source>
</reference>
<sequence>MSEIGQWGNNVPLKHKSNCRDSQNEGWEKRSQTEGKEKDTERRSSYQLVYKASMPPSQRLETGARVEPVAPLSMGHVD</sequence>
<name>A0AAE1A6N5_9GAST</name>
<dbReference type="Proteomes" id="UP001283361">
    <property type="component" value="Unassembled WGS sequence"/>
</dbReference>
<feature type="region of interest" description="Disordered" evidence="1">
    <location>
        <begin position="1"/>
        <end position="78"/>
    </location>
</feature>
<evidence type="ECO:0000256" key="1">
    <source>
        <dbReference type="SAM" id="MobiDB-lite"/>
    </source>
</evidence>
<feature type="compositionally biased region" description="Basic and acidic residues" evidence="1">
    <location>
        <begin position="18"/>
        <end position="44"/>
    </location>
</feature>
<gene>
    <name evidence="2" type="ORF">RRG08_015316</name>
</gene>
<keyword evidence="3" id="KW-1185">Reference proteome</keyword>
<evidence type="ECO:0000313" key="3">
    <source>
        <dbReference type="Proteomes" id="UP001283361"/>
    </source>
</evidence>
<protein>
    <submittedName>
        <fullName evidence="2">Uncharacterized protein</fullName>
    </submittedName>
</protein>
<accession>A0AAE1A6N5</accession>
<organism evidence="2 3">
    <name type="scientific">Elysia crispata</name>
    <name type="common">lettuce slug</name>
    <dbReference type="NCBI Taxonomy" id="231223"/>
    <lineage>
        <taxon>Eukaryota</taxon>
        <taxon>Metazoa</taxon>
        <taxon>Spiralia</taxon>
        <taxon>Lophotrochozoa</taxon>
        <taxon>Mollusca</taxon>
        <taxon>Gastropoda</taxon>
        <taxon>Heterobranchia</taxon>
        <taxon>Euthyneura</taxon>
        <taxon>Panpulmonata</taxon>
        <taxon>Sacoglossa</taxon>
        <taxon>Placobranchoidea</taxon>
        <taxon>Plakobranchidae</taxon>
        <taxon>Elysia</taxon>
    </lineage>
</organism>
<proteinExistence type="predicted"/>
<comment type="caution">
    <text evidence="2">The sequence shown here is derived from an EMBL/GenBank/DDBJ whole genome shotgun (WGS) entry which is preliminary data.</text>
</comment>